<dbReference type="PANTHER" id="PTHR10146">
    <property type="entry name" value="PROLINE SYNTHETASE CO-TRANSCRIBED BACTERIAL HOMOLOG PROTEIN"/>
    <property type="match status" value="1"/>
</dbReference>
<comment type="caution">
    <text evidence="5">The sequence shown here is derived from an EMBL/GenBank/DDBJ whole genome shotgun (WGS) entry which is preliminary data.</text>
</comment>
<evidence type="ECO:0000256" key="2">
    <source>
        <dbReference type="HAMAP-Rule" id="MF_02087"/>
    </source>
</evidence>
<comment type="similarity">
    <text evidence="2 3">Belongs to the pyridoxal phosphate-binding protein YggS/PROSC family.</text>
</comment>
<reference evidence="5 6" key="1">
    <citation type="submission" date="2021-03" db="EMBL/GenBank/DDBJ databases">
        <title>Genomic Encyclopedia of Type Strains, Phase IV (KMG-IV): sequencing the most valuable type-strain genomes for metagenomic binning, comparative biology and taxonomic classification.</title>
        <authorList>
            <person name="Goeker M."/>
        </authorList>
    </citation>
    <scope>NUCLEOTIDE SEQUENCE [LARGE SCALE GENOMIC DNA]</scope>
    <source>
        <strain evidence="5 6">DSM 25609</strain>
    </source>
</reference>
<feature type="modified residue" description="N6-(pyridoxal phosphate)lysine" evidence="2">
    <location>
        <position position="37"/>
    </location>
</feature>
<name>A0ABS4IDT2_9BACI</name>
<dbReference type="NCBIfam" id="TIGR00044">
    <property type="entry name" value="YggS family pyridoxal phosphate-dependent enzyme"/>
    <property type="match status" value="1"/>
</dbReference>
<evidence type="ECO:0000313" key="5">
    <source>
        <dbReference type="EMBL" id="MBP1968184.1"/>
    </source>
</evidence>
<gene>
    <name evidence="5" type="ORF">J2Z83_000276</name>
</gene>
<evidence type="ECO:0000256" key="3">
    <source>
        <dbReference type="RuleBase" id="RU004514"/>
    </source>
</evidence>
<dbReference type="EMBL" id="JAGGKX010000001">
    <property type="protein sequence ID" value="MBP1968184.1"/>
    <property type="molecule type" value="Genomic_DNA"/>
</dbReference>
<proteinExistence type="inferred from homology"/>
<accession>A0ABS4IDT2</accession>
<comment type="function">
    <text evidence="2">Pyridoxal 5'-phosphate (PLP)-binding protein, which is involved in PLP homeostasis.</text>
</comment>
<evidence type="ECO:0000256" key="1">
    <source>
        <dbReference type="ARBA" id="ARBA00022898"/>
    </source>
</evidence>
<keyword evidence="6" id="KW-1185">Reference proteome</keyword>
<dbReference type="PROSITE" id="PS01211">
    <property type="entry name" value="UPF0001"/>
    <property type="match status" value="1"/>
</dbReference>
<dbReference type="Pfam" id="PF01168">
    <property type="entry name" value="Ala_racemase_N"/>
    <property type="match status" value="1"/>
</dbReference>
<feature type="domain" description="Alanine racemase N-terminal" evidence="4">
    <location>
        <begin position="10"/>
        <end position="224"/>
    </location>
</feature>
<dbReference type="InterPro" id="IPR001608">
    <property type="entry name" value="Ala_racemase_N"/>
</dbReference>
<dbReference type="Proteomes" id="UP001519345">
    <property type="component" value="Unassembled WGS sequence"/>
</dbReference>
<dbReference type="PIRSF" id="PIRSF004848">
    <property type="entry name" value="YBL036c_PLPDEIII"/>
    <property type="match status" value="1"/>
</dbReference>
<dbReference type="HAMAP" id="MF_02087">
    <property type="entry name" value="PLP_homeostasis"/>
    <property type="match status" value="1"/>
</dbReference>
<evidence type="ECO:0000313" key="6">
    <source>
        <dbReference type="Proteomes" id="UP001519345"/>
    </source>
</evidence>
<protein>
    <recommendedName>
        <fullName evidence="2">Pyridoxal phosphate homeostasis protein</fullName>
        <shortName evidence="2">PLP homeostasis protein</shortName>
    </recommendedName>
</protein>
<dbReference type="PANTHER" id="PTHR10146:SF14">
    <property type="entry name" value="PYRIDOXAL PHOSPHATE HOMEOSTASIS PROTEIN"/>
    <property type="match status" value="1"/>
</dbReference>
<dbReference type="SUPFAM" id="SSF51419">
    <property type="entry name" value="PLP-binding barrel"/>
    <property type="match status" value="1"/>
</dbReference>
<dbReference type="CDD" id="cd00635">
    <property type="entry name" value="PLPDE_III_YBL036c_like"/>
    <property type="match status" value="1"/>
</dbReference>
<dbReference type="InterPro" id="IPR029066">
    <property type="entry name" value="PLP-binding_barrel"/>
</dbReference>
<evidence type="ECO:0000259" key="4">
    <source>
        <dbReference type="Pfam" id="PF01168"/>
    </source>
</evidence>
<organism evidence="5 6">
    <name type="scientific">Virgibacillus natechei</name>
    <dbReference type="NCBI Taxonomy" id="1216297"/>
    <lineage>
        <taxon>Bacteria</taxon>
        <taxon>Bacillati</taxon>
        <taxon>Bacillota</taxon>
        <taxon>Bacilli</taxon>
        <taxon>Bacillales</taxon>
        <taxon>Bacillaceae</taxon>
        <taxon>Virgibacillus</taxon>
    </lineage>
</organism>
<dbReference type="Gene3D" id="3.20.20.10">
    <property type="entry name" value="Alanine racemase"/>
    <property type="match status" value="1"/>
</dbReference>
<dbReference type="InterPro" id="IPR011078">
    <property type="entry name" value="PyrdxlP_homeostasis"/>
</dbReference>
<sequence length="225" mass="25789">MTMDVATNLQYMRRTIKQASEKSKRNPDEITIIGVTKYVTIERTREAIQAGIKNLGENRPDGFMEKYNHIGIDAKWHFIGTLQSRKVKDVINKVDVVHSLDRLSLVKEINKRATEQKDCFVQVNVSGEESKHGLRPDEVIPFIKSIERYENVHVVGLMTMAPHLEDKERLREFFQTLADLRNTIKHKKLAHAPCEYLSMGMSNDYEIAIEEGATHIRIGSDLVGQ</sequence>
<keyword evidence="1 2" id="KW-0663">Pyridoxal phosphate</keyword>